<dbReference type="AlphaFoldDB" id="A0A4Y2G4V4"/>
<protein>
    <submittedName>
        <fullName evidence="2">Uncharacterized protein</fullName>
    </submittedName>
</protein>
<gene>
    <name evidence="2" type="ORF">AVEN_5212_1</name>
</gene>
<evidence type="ECO:0000256" key="1">
    <source>
        <dbReference type="SAM" id="MobiDB-lite"/>
    </source>
</evidence>
<proteinExistence type="predicted"/>
<name>A0A4Y2G4V4_ARAVE</name>
<sequence>MNEVGILYEIEEFSLVILAPRFEATRSLFSDGPCSFKLWLDDEDDTRAGYTFPSFHATPLGRHLIGGFIFSVNQAHMHIRSSVKSGLNMEPSDPKPETLRLGYRSPNSYQEI</sequence>
<evidence type="ECO:0000313" key="3">
    <source>
        <dbReference type="Proteomes" id="UP000499080"/>
    </source>
</evidence>
<comment type="caution">
    <text evidence="2">The sequence shown here is derived from an EMBL/GenBank/DDBJ whole genome shotgun (WGS) entry which is preliminary data.</text>
</comment>
<organism evidence="2 3">
    <name type="scientific">Araneus ventricosus</name>
    <name type="common">Orbweaver spider</name>
    <name type="synonym">Epeira ventricosa</name>
    <dbReference type="NCBI Taxonomy" id="182803"/>
    <lineage>
        <taxon>Eukaryota</taxon>
        <taxon>Metazoa</taxon>
        <taxon>Ecdysozoa</taxon>
        <taxon>Arthropoda</taxon>
        <taxon>Chelicerata</taxon>
        <taxon>Arachnida</taxon>
        <taxon>Araneae</taxon>
        <taxon>Araneomorphae</taxon>
        <taxon>Entelegynae</taxon>
        <taxon>Araneoidea</taxon>
        <taxon>Araneidae</taxon>
        <taxon>Araneus</taxon>
    </lineage>
</organism>
<keyword evidence="3" id="KW-1185">Reference proteome</keyword>
<dbReference type="Proteomes" id="UP000499080">
    <property type="component" value="Unassembled WGS sequence"/>
</dbReference>
<dbReference type="EMBL" id="BGPR01001194">
    <property type="protein sequence ID" value="GBM47836.1"/>
    <property type="molecule type" value="Genomic_DNA"/>
</dbReference>
<feature type="region of interest" description="Disordered" evidence="1">
    <location>
        <begin position="83"/>
        <end position="112"/>
    </location>
</feature>
<accession>A0A4Y2G4V4</accession>
<evidence type="ECO:0000313" key="2">
    <source>
        <dbReference type="EMBL" id="GBM47836.1"/>
    </source>
</evidence>
<reference evidence="2 3" key="1">
    <citation type="journal article" date="2019" name="Sci. Rep.">
        <title>Orb-weaving spider Araneus ventricosus genome elucidates the spidroin gene catalogue.</title>
        <authorList>
            <person name="Kono N."/>
            <person name="Nakamura H."/>
            <person name="Ohtoshi R."/>
            <person name="Moran D.A.P."/>
            <person name="Shinohara A."/>
            <person name="Yoshida Y."/>
            <person name="Fujiwara M."/>
            <person name="Mori M."/>
            <person name="Tomita M."/>
            <person name="Arakawa K."/>
        </authorList>
    </citation>
    <scope>NUCLEOTIDE SEQUENCE [LARGE SCALE GENOMIC DNA]</scope>
</reference>